<evidence type="ECO:0000256" key="3">
    <source>
        <dbReference type="ARBA" id="ARBA00022525"/>
    </source>
</evidence>
<comment type="similarity">
    <text evidence="2 5">Belongs to the RxLR effector family.</text>
</comment>
<dbReference type="PROSITE" id="PS51257">
    <property type="entry name" value="PROKAR_LIPOPROTEIN"/>
    <property type="match status" value="1"/>
</dbReference>
<dbReference type="InterPro" id="IPR031825">
    <property type="entry name" value="RXLR"/>
</dbReference>
<feature type="chain" id="PRO_5028522207" description="RxLR effector protein" evidence="5">
    <location>
        <begin position="24"/>
        <end position="138"/>
    </location>
</feature>
<protein>
    <recommendedName>
        <fullName evidence="5">RxLR effector protein</fullName>
    </recommendedName>
</protein>
<keyword evidence="7" id="KW-1185">Reference proteome</keyword>
<sequence length="138" mass="15600">MRLKYVFLATVVGLLASCGGVAAMDPSSKTIFANPLVSGESISTQQKESTRRLLRASEITDAIEDDEERGWKSIAEAARKAKYKVQFPVWLAKGKTPTEVASEYLKMTYPLIDHRNWKIYKSYKKVYDKLQRSLHPGT</sequence>
<comment type="caution">
    <text evidence="6">The sequence shown here is derived from an EMBL/GenBank/DDBJ whole genome shotgun (WGS) entry which is preliminary data.</text>
</comment>
<evidence type="ECO:0000256" key="5">
    <source>
        <dbReference type="RuleBase" id="RU367124"/>
    </source>
</evidence>
<comment type="domain">
    <text evidence="5">The RxLR-dEER motif acts to carry the protein into the host cell cytoplasm through binding to cell surface phosphatidylinositol-3-phosphate.</text>
</comment>
<proteinExistence type="inferred from homology"/>
<name>A0A2P4X4L9_9STRA</name>
<evidence type="ECO:0000313" key="7">
    <source>
        <dbReference type="Proteomes" id="UP000237271"/>
    </source>
</evidence>
<accession>A0A2P4X4L9</accession>
<dbReference type="Pfam" id="PF16810">
    <property type="entry name" value="RXLR"/>
    <property type="match status" value="1"/>
</dbReference>
<feature type="signal peptide" evidence="5">
    <location>
        <begin position="1"/>
        <end position="23"/>
    </location>
</feature>
<gene>
    <name evidence="6" type="ORF">PHPALM_30643</name>
</gene>
<keyword evidence="3 5" id="KW-0964">Secreted</keyword>
<evidence type="ECO:0000256" key="1">
    <source>
        <dbReference type="ARBA" id="ARBA00004613"/>
    </source>
</evidence>
<keyword evidence="4 5" id="KW-0732">Signal</keyword>
<comment type="function">
    <text evidence="5">Effector that suppresses plant defense responses during pathogen infection.</text>
</comment>
<dbReference type="GO" id="GO:0005576">
    <property type="term" value="C:extracellular region"/>
    <property type="evidence" value="ECO:0007669"/>
    <property type="project" value="UniProtKB-SubCell"/>
</dbReference>
<reference evidence="6 7" key="1">
    <citation type="journal article" date="2017" name="Genome Biol. Evol.">
        <title>Phytophthora megakarya and P. palmivora, closely related causal agents of cacao black pod rot, underwent increases in genome sizes and gene numbers by different mechanisms.</title>
        <authorList>
            <person name="Ali S.S."/>
            <person name="Shao J."/>
            <person name="Lary D.J."/>
            <person name="Kronmiller B."/>
            <person name="Shen D."/>
            <person name="Strem M.D."/>
            <person name="Amoako-Attah I."/>
            <person name="Akrofi A.Y."/>
            <person name="Begoude B.A."/>
            <person name="Ten Hoopen G.M."/>
            <person name="Coulibaly K."/>
            <person name="Kebe B.I."/>
            <person name="Melnick R.L."/>
            <person name="Guiltinan M.J."/>
            <person name="Tyler B.M."/>
            <person name="Meinhardt L.W."/>
            <person name="Bailey B.A."/>
        </authorList>
    </citation>
    <scope>NUCLEOTIDE SEQUENCE [LARGE SCALE GENOMIC DNA]</scope>
    <source>
        <strain evidence="7">sbr112.9</strain>
    </source>
</reference>
<dbReference type="Proteomes" id="UP000237271">
    <property type="component" value="Unassembled WGS sequence"/>
</dbReference>
<dbReference type="OrthoDB" id="93494at2759"/>
<evidence type="ECO:0000256" key="2">
    <source>
        <dbReference type="ARBA" id="ARBA00010400"/>
    </source>
</evidence>
<dbReference type="EMBL" id="NCKW01016861">
    <property type="protein sequence ID" value="POM60497.1"/>
    <property type="molecule type" value="Genomic_DNA"/>
</dbReference>
<dbReference type="AlphaFoldDB" id="A0A2P4X4L9"/>
<organism evidence="6 7">
    <name type="scientific">Phytophthora palmivora</name>
    <dbReference type="NCBI Taxonomy" id="4796"/>
    <lineage>
        <taxon>Eukaryota</taxon>
        <taxon>Sar</taxon>
        <taxon>Stramenopiles</taxon>
        <taxon>Oomycota</taxon>
        <taxon>Peronosporomycetes</taxon>
        <taxon>Peronosporales</taxon>
        <taxon>Peronosporaceae</taxon>
        <taxon>Phytophthora</taxon>
    </lineage>
</organism>
<evidence type="ECO:0000256" key="4">
    <source>
        <dbReference type="ARBA" id="ARBA00022729"/>
    </source>
</evidence>
<evidence type="ECO:0000313" key="6">
    <source>
        <dbReference type="EMBL" id="POM60497.1"/>
    </source>
</evidence>
<comment type="subcellular location">
    <subcellularLocation>
        <location evidence="1 5">Secreted</location>
    </subcellularLocation>
</comment>